<dbReference type="EMBL" id="JASBNA010000006">
    <property type="protein sequence ID" value="KAK7691036.1"/>
    <property type="molecule type" value="Genomic_DNA"/>
</dbReference>
<evidence type="ECO:0000259" key="3">
    <source>
        <dbReference type="Pfam" id="PF06283"/>
    </source>
</evidence>
<dbReference type="InterPro" id="IPR029010">
    <property type="entry name" value="ThuA-like"/>
</dbReference>
<dbReference type="SUPFAM" id="SSF52317">
    <property type="entry name" value="Class I glutamine amidotransferase-like"/>
    <property type="match status" value="1"/>
</dbReference>
<organism evidence="4 5">
    <name type="scientific">Cerrena zonata</name>
    <dbReference type="NCBI Taxonomy" id="2478898"/>
    <lineage>
        <taxon>Eukaryota</taxon>
        <taxon>Fungi</taxon>
        <taxon>Dikarya</taxon>
        <taxon>Basidiomycota</taxon>
        <taxon>Agaricomycotina</taxon>
        <taxon>Agaricomycetes</taxon>
        <taxon>Polyporales</taxon>
        <taxon>Cerrenaceae</taxon>
        <taxon>Cerrena</taxon>
    </lineage>
</organism>
<proteinExistence type="predicted"/>
<evidence type="ECO:0000256" key="1">
    <source>
        <dbReference type="SAM" id="MobiDB-lite"/>
    </source>
</evidence>
<feature type="signal peptide" evidence="2">
    <location>
        <begin position="1"/>
        <end position="15"/>
    </location>
</feature>
<feature type="domain" description="ThuA-like" evidence="3">
    <location>
        <begin position="31"/>
        <end position="256"/>
    </location>
</feature>
<comment type="caution">
    <text evidence="4">The sequence shown here is derived from an EMBL/GenBank/DDBJ whole genome shotgun (WGS) entry which is preliminary data.</text>
</comment>
<accession>A0AAW0GND6</accession>
<protein>
    <recommendedName>
        <fullName evidence="3">ThuA-like domain-containing protein</fullName>
    </recommendedName>
</protein>
<name>A0AAW0GND6_9APHY</name>
<feature type="chain" id="PRO_5043877951" description="ThuA-like domain-containing protein" evidence="2">
    <location>
        <begin position="16"/>
        <end position="329"/>
    </location>
</feature>
<dbReference type="Pfam" id="PF06283">
    <property type="entry name" value="ThuA"/>
    <property type="match status" value="1"/>
</dbReference>
<dbReference type="PANTHER" id="PTHR40469">
    <property type="entry name" value="SECRETED GLYCOSYL HYDROLASE"/>
    <property type="match status" value="1"/>
</dbReference>
<evidence type="ECO:0000313" key="4">
    <source>
        <dbReference type="EMBL" id="KAK7691036.1"/>
    </source>
</evidence>
<keyword evidence="2" id="KW-0732">Signal</keyword>
<dbReference type="AlphaFoldDB" id="A0AAW0GND6"/>
<evidence type="ECO:0000313" key="5">
    <source>
        <dbReference type="Proteomes" id="UP001385951"/>
    </source>
</evidence>
<sequence length="329" mass="35335">MYSLAWLTATTATLATYIIMASSQSTIPVSKVLIFSATREFRHDSIPTAIEAMKAKGSQYGIQFDNTEDNTLFSDGRIDQYDALVFLSNTGEVLDDAGQAAFQKYINDGGNFVGIHSASDCLRNSTFFEKELGAHFDYHPEITNATVNVLDHSHPFTSQLPDRWEVFDEMYNFKSDPRSVGAVVVLSADESTYTDPGPRNFNQGTPHPTAWYQEHGAGVQDGGVSGRSFYTSLGHTNETWKDEIYLSHVMGGISWVLQSNTTSFINSSALVGSGTGSTSTSSLSPSSTTGTSPSGTDTPSNNNASPSIAWVSAPFLLAALGATLSALSL</sequence>
<keyword evidence="5" id="KW-1185">Reference proteome</keyword>
<dbReference type="InterPro" id="IPR029062">
    <property type="entry name" value="Class_I_gatase-like"/>
</dbReference>
<reference evidence="4 5" key="1">
    <citation type="submission" date="2022-09" db="EMBL/GenBank/DDBJ databases">
        <authorList>
            <person name="Palmer J.M."/>
        </authorList>
    </citation>
    <scope>NUCLEOTIDE SEQUENCE [LARGE SCALE GENOMIC DNA]</scope>
    <source>
        <strain evidence="4 5">DSM 7382</strain>
    </source>
</reference>
<feature type="region of interest" description="Disordered" evidence="1">
    <location>
        <begin position="275"/>
        <end position="301"/>
    </location>
</feature>
<gene>
    <name evidence="4" type="ORF">QCA50_006139</name>
</gene>
<feature type="compositionally biased region" description="Low complexity" evidence="1">
    <location>
        <begin position="276"/>
        <end position="300"/>
    </location>
</feature>
<evidence type="ECO:0000256" key="2">
    <source>
        <dbReference type="SAM" id="SignalP"/>
    </source>
</evidence>
<dbReference type="Proteomes" id="UP001385951">
    <property type="component" value="Unassembled WGS sequence"/>
</dbReference>
<dbReference type="PANTHER" id="PTHR40469:SF2">
    <property type="entry name" value="GALACTOSE-BINDING DOMAIN-LIKE SUPERFAMILY PROTEIN"/>
    <property type="match status" value="1"/>
</dbReference>
<dbReference type="Gene3D" id="3.40.50.880">
    <property type="match status" value="1"/>
</dbReference>